<dbReference type="EMBL" id="CYSD01000015">
    <property type="protein sequence ID" value="CUH76774.1"/>
    <property type="molecule type" value="Genomic_DNA"/>
</dbReference>
<keyword evidence="1 6" id="KW-0645">Protease</keyword>
<dbReference type="GO" id="GO:0004222">
    <property type="term" value="F:metalloendopeptidase activity"/>
    <property type="evidence" value="ECO:0007669"/>
    <property type="project" value="InterPro"/>
</dbReference>
<evidence type="ECO:0000256" key="3">
    <source>
        <dbReference type="ARBA" id="ARBA00022801"/>
    </source>
</evidence>
<name>A0A0P1G4K9_9RHOB</name>
<dbReference type="PANTHER" id="PTHR22726">
    <property type="entry name" value="METALLOENDOPEPTIDASE OMA1"/>
    <property type="match status" value="1"/>
</dbReference>
<evidence type="ECO:0000256" key="6">
    <source>
        <dbReference type="RuleBase" id="RU003983"/>
    </source>
</evidence>
<keyword evidence="4 6" id="KW-0862">Zinc</keyword>
<dbReference type="Proteomes" id="UP000052022">
    <property type="component" value="Unassembled WGS sequence"/>
</dbReference>
<feature type="domain" description="Peptidase M48" evidence="7">
    <location>
        <begin position="59"/>
        <end position="208"/>
    </location>
</feature>
<evidence type="ECO:0000256" key="5">
    <source>
        <dbReference type="ARBA" id="ARBA00023049"/>
    </source>
</evidence>
<reference evidence="8 9" key="1">
    <citation type="submission" date="2015-09" db="EMBL/GenBank/DDBJ databases">
        <authorList>
            <consortium name="Swine Surveillance"/>
        </authorList>
    </citation>
    <scope>NUCLEOTIDE SEQUENCE [LARGE SCALE GENOMIC DNA]</scope>
    <source>
        <strain evidence="8 9">CECT 7557</strain>
    </source>
</reference>
<evidence type="ECO:0000256" key="2">
    <source>
        <dbReference type="ARBA" id="ARBA00022723"/>
    </source>
</evidence>
<evidence type="ECO:0000313" key="9">
    <source>
        <dbReference type="Proteomes" id="UP000052022"/>
    </source>
</evidence>
<keyword evidence="3 6" id="KW-0378">Hydrolase</keyword>
<dbReference type="GO" id="GO:0016020">
    <property type="term" value="C:membrane"/>
    <property type="evidence" value="ECO:0007669"/>
    <property type="project" value="TreeGrafter"/>
</dbReference>
<evidence type="ECO:0000256" key="1">
    <source>
        <dbReference type="ARBA" id="ARBA00022670"/>
    </source>
</evidence>
<evidence type="ECO:0000313" key="8">
    <source>
        <dbReference type="EMBL" id="CUH76774.1"/>
    </source>
</evidence>
<comment type="similarity">
    <text evidence="6">Belongs to the peptidase M48 family.</text>
</comment>
<dbReference type="STRING" id="928856.SAMN04488049_106153"/>
<keyword evidence="9" id="KW-1185">Reference proteome</keyword>
<gene>
    <name evidence="8" type="ORF">TRM7557_01054</name>
</gene>
<proteinExistence type="inferred from homology"/>
<dbReference type="Pfam" id="PF01435">
    <property type="entry name" value="Peptidase_M48"/>
    <property type="match status" value="1"/>
</dbReference>
<dbReference type="AlphaFoldDB" id="A0A0P1G4K9"/>
<dbReference type="InterPro" id="IPR001915">
    <property type="entry name" value="Peptidase_M48"/>
</dbReference>
<evidence type="ECO:0000256" key="4">
    <source>
        <dbReference type="ARBA" id="ARBA00022833"/>
    </source>
</evidence>
<evidence type="ECO:0000259" key="7">
    <source>
        <dbReference type="Pfam" id="PF01435"/>
    </source>
</evidence>
<dbReference type="PANTHER" id="PTHR22726:SF1">
    <property type="entry name" value="METALLOENDOPEPTIDASE OMA1, MITOCHONDRIAL"/>
    <property type="match status" value="1"/>
</dbReference>
<accession>A0A0P1G4K9</accession>
<dbReference type="GO" id="GO:0046872">
    <property type="term" value="F:metal ion binding"/>
    <property type="evidence" value="ECO:0007669"/>
    <property type="project" value="UniProtKB-KW"/>
</dbReference>
<keyword evidence="5 6" id="KW-0482">Metalloprotease</keyword>
<keyword evidence="2" id="KW-0479">Metal-binding</keyword>
<comment type="cofactor">
    <cofactor evidence="6">
        <name>Zn(2+)</name>
        <dbReference type="ChEBI" id="CHEBI:29105"/>
    </cofactor>
    <text evidence="6">Binds 1 zinc ion per subunit.</text>
</comment>
<dbReference type="GO" id="GO:0051603">
    <property type="term" value="P:proteolysis involved in protein catabolic process"/>
    <property type="evidence" value="ECO:0007669"/>
    <property type="project" value="TreeGrafter"/>
</dbReference>
<organism evidence="8 9">
    <name type="scientific">Tritonibacter multivorans</name>
    <dbReference type="NCBI Taxonomy" id="928856"/>
    <lineage>
        <taxon>Bacteria</taxon>
        <taxon>Pseudomonadati</taxon>
        <taxon>Pseudomonadota</taxon>
        <taxon>Alphaproteobacteria</taxon>
        <taxon>Rhodobacterales</taxon>
        <taxon>Paracoccaceae</taxon>
        <taxon>Tritonibacter</taxon>
    </lineage>
</organism>
<sequence>MILSALALTACALPPVRDAARVHFSEVAARVEPIAEAQCRDERPSANCDFLIRIDPSHHTPANAYQGLDRQGRPVVTVTRGLLKNIRTDDELAFVLAHEAAHHIRGHLDLQHQHAEQGAAHLGAAVSRLGGSQAEIENAQALGAIVGGRSYSKAFELEADALGTVITHLAGYSPRLGLAFFEQVPDPGDQFLGSHPANPDRIRTVEYTISALGLE</sequence>
<dbReference type="InterPro" id="IPR051156">
    <property type="entry name" value="Mito/Outer_Membr_Metalloprot"/>
</dbReference>
<protein>
    <submittedName>
        <fullName evidence="8">Putative Zn-dependent protease</fullName>
    </submittedName>
</protein>
<dbReference type="Gene3D" id="3.30.2010.10">
    <property type="entry name" value="Metalloproteases ('zincins'), catalytic domain"/>
    <property type="match status" value="1"/>
</dbReference>